<gene>
    <name evidence="1" type="ORF">H5410_036313</name>
</gene>
<evidence type="ECO:0000313" key="2">
    <source>
        <dbReference type="Proteomes" id="UP000824120"/>
    </source>
</evidence>
<keyword evidence="2" id="KW-1185">Reference proteome</keyword>
<reference evidence="1 2" key="1">
    <citation type="submission" date="2020-09" db="EMBL/GenBank/DDBJ databases">
        <title>De no assembly of potato wild relative species, Solanum commersonii.</title>
        <authorList>
            <person name="Cho K."/>
        </authorList>
    </citation>
    <scope>NUCLEOTIDE SEQUENCE [LARGE SCALE GENOMIC DNA]</scope>
    <source>
        <strain evidence="1">LZ3.2</strain>
        <tissue evidence="1">Leaf</tissue>
    </source>
</reference>
<dbReference type="EMBL" id="JACXVP010000007">
    <property type="protein sequence ID" value="KAG5595081.1"/>
    <property type="molecule type" value="Genomic_DNA"/>
</dbReference>
<organism evidence="1 2">
    <name type="scientific">Solanum commersonii</name>
    <name type="common">Commerson's wild potato</name>
    <name type="synonym">Commerson's nightshade</name>
    <dbReference type="NCBI Taxonomy" id="4109"/>
    <lineage>
        <taxon>Eukaryota</taxon>
        <taxon>Viridiplantae</taxon>
        <taxon>Streptophyta</taxon>
        <taxon>Embryophyta</taxon>
        <taxon>Tracheophyta</taxon>
        <taxon>Spermatophyta</taxon>
        <taxon>Magnoliopsida</taxon>
        <taxon>eudicotyledons</taxon>
        <taxon>Gunneridae</taxon>
        <taxon>Pentapetalae</taxon>
        <taxon>asterids</taxon>
        <taxon>lamiids</taxon>
        <taxon>Solanales</taxon>
        <taxon>Solanaceae</taxon>
        <taxon>Solanoideae</taxon>
        <taxon>Solaneae</taxon>
        <taxon>Solanum</taxon>
    </lineage>
</organism>
<name>A0A9J5Y3U6_SOLCO</name>
<comment type="caution">
    <text evidence="1">The sequence shown here is derived from an EMBL/GenBank/DDBJ whole genome shotgun (WGS) entry which is preliminary data.</text>
</comment>
<evidence type="ECO:0000313" key="1">
    <source>
        <dbReference type="EMBL" id="KAG5595081.1"/>
    </source>
</evidence>
<accession>A0A9J5Y3U6</accession>
<dbReference type="Proteomes" id="UP000824120">
    <property type="component" value="Chromosome 7"/>
</dbReference>
<dbReference type="AlphaFoldDB" id="A0A9J5Y3U6"/>
<proteinExistence type="predicted"/>
<protein>
    <submittedName>
        <fullName evidence="1">Uncharacterized protein</fullName>
    </submittedName>
</protein>
<sequence length="148" mass="17217">MYLFWSSELGMVRATWHRLQASKDERRRCCRLNKPTGPGVRLHQQCKREKMTRKLDVVCSLFSSIAATSMNRPQVDKMRRVWGQVVPFMRAVVAIFFRSSMLLLYRVKRRCDAIVLSCIWTAEFLLILERKKGYGVGPGWGYLGGWAN</sequence>